<sequence>MGIDGLSGAGKTTLVNRLQSEMKDRCNVIVIHIDDHIVERNKRYDTGYEEWYEYYYLQWDINMLVDKLFNEIHRNSSKITLPYYEKSMDKSIDKTLLVTPESMIVIEGVFLQRKEWKSYYDFTVFIDCPREVRYERVLQRDRYIGNEQAILDKYKRRYWLGEEHYLKTVNPLKKANSIYKPTVL</sequence>
<dbReference type="InterPro" id="IPR027417">
    <property type="entry name" value="P-loop_NTPase"/>
</dbReference>
<dbReference type="GO" id="GO:0005524">
    <property type="term" value="F:ATP binding"/>
    <property type="evidence" value="ECO:0007669"/>
    <property type="project" value="InterPro"/>
</dbReference>
<feature type="domain" description="Phosphoribulokinase/uridine kinase" evidence="1">
    <location>
        <begin position="2"/>
        <end position="157"/>
    </location>
</feature>
<dbReference type="RefSeq" id="WP_097150685.1">
    <property type="nucleotide sequence ID" value="NZ_OBQC01000015.1"/>
</dbReference>
<organism evidence="2 3">
    <name type="scientific">Ureibacillus acetophenoni</name>
    <dbReference type="NCBI Taxonomy" id="614649"/>
    <lineage>
        <taxon>Bacteria</taxon>
        <taxon>Bacillati</taxon>
        <taxon>Bacillota</taxon>
        <taxon>Bacilli</taxon>
        <taxon>Bacillales</taxon>
        <taxon>Caryophanaceae</taxon>
        <taxon>Ureibacillus</taxon>
    </lineage>
</organism>
<dbReference type="PANTHER" id="PTHR10285">
    <property type="entry name" value="URIDINE KINASE"/>
    <property type="match status" value="1"/>
</dbReference>
<evidence type="ECO:0000313" key="3">
    <source>
        <dbReference type="Proteomes" id="UP000219252"/>
    </source>
</evidence>
<dbReference type="Pfam" id="PF00485">
    <property type="entry name" value="PRK"/>
    <property type="match status" value="1"/>
</dbReference>
<dbReference type="SUPFAM" id="SSF52540">
    <property type="entry name" value="P-loop containing nucleoside triphosphate hydrolases"/>
    <property type="match status" value="1"/>
</dbReference>
<protein>
    <submittedName>
        <fullName evidence="2">Uridine kinase</fullName>
    </submittedName>
</protein>
<keyword evidence="3" id="KW-1185">Reference proteome</keyword>
<dbReference type="Proteomes" id="UP000219252">
    <property type="component" value="Unassembled WGS sequence"/>
</dbReference>
<gene>
    <name evidence="2" type="ORF">SAMN05877842_1157</name>
</gene>
<dbReference type="NCBIfam" id="NF005807">
    <property type="entry name" value="PRK07667.1"/>
    <property type="match status" value="1"/>
</dbReference>
<dbReference type="AlphaFoldDB" id="A0A285UP83"/>
<dbReference type="Gene3D" id="3.40.50.300">
    <property type="entry name" value="P-loop containing nucleotide triphosphate hydrolases"/>
    <property type="match status" value="1"/>
</dbReference>
<accession>A0A285UP83</accession>
<dbReference type="EMBL" id="OBQC01000015">
    <property type="protein sequence ID" value="SOC43208.1"/>
    <property type="molecule type" value="Genomic_DNA"/>
</dbReference>
<keyword evidence="2" id="KW-0418">Kinase</keyword>
<dbReference type="GO" id="GO:0016301">
    <property type="term" value="F:kinase activity"/>
    <property type="evidence" value="ECO:0007669"/>
    <property type="project" value="UniProtKB-KW"/>
</dbReference>
<dbReference type="InterPro" id="IPR006083">
    <property type="entry name" value="PRK/URK"/>
</dbReference>
<evidence type="ECO:0000313" key="2">
    <source>
        <dbReference type="EMBL" id="SOC43208.1"/>
    </source>
</evidence>
<dbReference type="OrthoDB" id="1420794at2"/>
<evidence type="ECO:0000259" key="1">
    <source>
        <dbReference type="Pfam" id="PF00485"/>
    </source>
</evidence>
<keyword evidence="2" id="KW-0808">Transferase</keyword>
<proteinExistence type="predicted"/>
<name>A0A285UP83_9BACL</name>
<reference evidence="3" key="1">
    <citation type="submission" date="2017-08" db="EMBL/GenBank/DDBJ databases">
        <authorList>
            <person name="Varghese N."/>
            <person name="Submissions S."/>
        </authorList>
    </citation>
    <scope>NUCLEOTIDE SEQUENCE [LARGE SCALE GENOMIC DNA]</scope>
    <source>
        <strain evidence="3">JC23</strain>
    </source>
</reference>